<evidence type="ECO:0000259" key="2">
    <source>
        <dbReference type="Pfam" id="PF01266"/>
    </source>
</evidence>
<protein>
    <submittedName>
        <fullName evidence="3">FAD-binding oxidoreductase</fullName>
    </submittedName>
</protein>
<evidence type="ECO:0000313" key="4">
    <source>
        <dbReference type="Proteomes" id="UP000501891"/>
    </source>
</evidence>
<gene>
    <name evidence="3" type="ORF">HHL28_08915</name>
</gene>
<dbReference type="InterPro" id="IPR006076">
    <property type="entry name" value="FAD-dep_OxRdtase"/>
</dbReference>
<proteinExistence type="predicted"/>
<evidence type="ECO:0000256" key="1">
    <source>
        <dbReference type="ARBA" id="ARBA00023002"/>
    </source>
</evidence>
<feature type="domain" description="FAD dependent oxidoreductase" evidence="2">
    <location>
        <begin position="30"/>
        <end position="380"/>
    </location>
</feature>
<dbReference type="Proteomes" id="UP000501891">
    <property type="component" value="Chromosome"/>
</dbReference>
<dbReference type="Gene3D" id="3.50.50.60">
    <property type="entry name" value="FAD/NAD(P)-binding domain"/>
    <property type="match status" value="1"/>
</dbReference>
<dbReference type="Pfam" id="PF01266">
    <property type="entry name" value="DAO"/>
    <property type="match status" value="1"/>
</dbReference>
<name>A0A858R707_9PROT</name>
<accession>A0A858R707</accession>
<dbReference type="SUPFAM" id="SSF51905">
    <property type="entry name" value="FAD/NAD(P)-binding domain"/>
    <property type="match status" value="1"/>
</dbReference>
<dbReference type="GO" id="GO:0016491">
    <property type="term" value="F:oxidoreductase activity"/>
    <property type="evidence" value="ECO:0007669"/>
    <property type="project" value="UniProtKB-KW"/>
</dbReference>
<dbReference type="PANTHER" id="PTHR13847:SF281">
    <property type="entry name" value="FAD DEPENDENT OXIDOREDUCTASE DOMAIN-CONTAINING PROTEIN"/>
    <property type="match status" value="1"/>
</dbReference>
<dbReference type="PANTHER" id="PTHR13847">
    <property type="entry name" value="SARCOSINE DEHYDROGENASE-RELATED"/>
    <property type="match status" value="1"/>
</dbReference>
<evidence type="ECO:0000313" key="3">
    <source>
        <dbReference type="EMBL" id="QJE73191.1"/>
    </source>
</evidence>
<dbReference type="InterPro" id="IPR036188">
    <property type="entry name" value="FAD/NAD-bd_sf"/>
</dbReference>
<dbReference type="Gene3D" id="3.30.9.10">
    <property type="entry name" value="D-Amino Acid Oxidase, subunit A, domain 2"/>
    <property type="match status" value="1"/>
</dbReference>
<sequence length="424" mass="46032">MPKPHVASWYADTANPSRERPALDGDLSADVCVVGAGYTGLVTAIELAQRGHSVVVLEAERVGWGASGRNGGQIVTGFNKPVSTIAGWMGDKDARLLWDLSEEAKTILSGLVETHKIDCDLRWGYLLAALKPRHMAELRDYQAELEGLGYDKTRMVDREEVRSMVDTPAYLGGLYDAGSGQLHPLNYALGLADAAEKLGVRIFEGTRVTGIDTGPSPSATTATGTVRARFLVLAGNAYLGKLVPSIQSRIMPVATYMIGTEVLGENRAKSLLPADIAIADINFVLNYYRRSKDHRFLFGGGVSYSGLDRPDLKRVLRGTMLKYFPQLKDVAIDYVWGGHVAITLNRTPHLGRLSPTTYFAHGYSGHGVALTAVCGRLLAEVITGQADRFDVFAKLPHAPFPGPGPLKTPALVLGMLWYRLRDLL</sequence>
<dbReference type="EMBL" id="CP051775">
    <property type="protein sequence ID" value="QJE73191.1"/>
    <property type="molecule type" value="Genomic_DNA"/>
</dbReference>
<keyword evidence="1" id="KW-0560">Oxidoreductase</keyword>
<dbReference type="KEGG" id="acru:HHL28_08915"/>
<dbReference type="GO" id="GO:0005737">
    <property type="term" value="C:cytoplasm"/>
    <property type="evidence" value="ECO:0007669"/>
    <property type="project" value="TreeGrafter"/>
</dbReference>
<dbReference type="AlphaFoldDB" id="A0A858R707"/>
<organism evidence="3 4">
    <name type="scientific">Aerophototrophica crusticola</name>
    <dbReference type="NCBI Taxonomy" id="1709002"/>
    <lineage>
        <taxon>Bacteria</taxon>
        <taxon>Pseudomonadati</taxon>
        <taxon>Pseudomonadota</taxon>
        <taxon>Alphaproteobacteria</taxon>
        <taxon>Rhodospirillales</taxon>
        <taxon>Rhodospirillaceae</taxon>
        <taxon>Aerophototrophica</taxon>
    </lineage>
</organism>
<reference evidence="3" key="1">
    <citation type="submission" date="2020-04" db="EMBL/GenBank/DDBJ databases">
        <title>A desert anoxygenic phototrophic bacterium fixes CO2 using RubisCO under aerobic conditions.</title>
        <authorList>
            <person name="Tang K."/>
        </authorList>
    </citation>
    <scope>NUCLEOTIDE SEQUENCE [LARGE SCALE GENOMIC DNA]</scope>
    <source>
        <strain evidence="3">MIMtkB3</strain>
    </source>
</reference>
<keyword evidence="4" id="KW-1185">Reference proteome</keyword>